<feature type="compositionally biased region" description="Basic and acidic residues" evidence="1">
    <location>
        <begin position="1"/>
        <end position="19"/>
    </location>
</feature>
<protein>
    <submittedName>
        <fullName evidence="2">Uncharacterized protein</fullName>
    </submittedName>
</protein>
<dbReference type="Proteomes" id="UP000824219">
    <property type="component" value="Linkage Group LG11"/>
</dbReference>
<evidence type="ECO:0000313" key="3">
    <source>
        <dbReference type="Proteomes" id="UP000824219"/>
    </source>
</evidence>
<evidence type="ECO:0000313" key="2">
    <source>
        <dbReference type="EMBL" id="KAG7326217.1"/>
    </source>
</evidence>
<feature type="region of interest" description="Disordered" evidence="1">
    <location>
        <begin position="1"/>
        <end position="32"/>
    </location>
</feature>
<name>A0A9D3NQ14_9TELE</name>
<comment type="caution">
    <text evidence="2">The sequence shown here is derived from an EMBL/GenBank/DDBJ whole genome shotgun (WGS) entry which is preliminary data.</text>
</comment>
<sequence>MGTDTRMKAGTEKTSRADASRAPSSVPHGSLQLSPVISSITGSVHSVSSPGSTAPQLLLIGQLLPLDEVIFG</sequence>
<proteinExistence type="predicted"/>
<reference evidence="2 3" key="1">
    <citation type="submission" date="2021-06" db="EMBL/GenBank/DDBJ databases">
        <title>Chromosome-level genome assembly of the red-tail catfish (Hemibagrus wyckioides).</title>
        <authorList>
            <person name="Shao F."/>
        </authorList>
    </citation>
    <scope>NUCLEOTIDE SEQUENCE [LARGE SCALE GENOMIC DNA]</scope>
    <source>
        <strain evidence="2">EC202008001</strain>
        <tissue evidence="2">Blood</tissue>
    </source>
</reference>
<dbReference type="AlphaFoldDB" id="A0A9D3NQ14"/>
<evidence type="ECO:0000256" key="1">
    <source>
        <dbReference type="SAM" id="MobiDB-lite"/>
    </source>
</evidence>
<accession>A0A9D3NQ14</accession>
<keyword evidence="3" id="KW-1185">Reference proteome</keyword>
<gene>
    <name evidence="2" type="ORF">KOW79_009618</name>
</gene>
<dbReference type="EMBL" id="JAHKSW010000011">
    <property type="protein sequence ID" value="KAG7326217.1"/>
    <property type="molecule type" value="Genomic_DNA"/>
</dbReference>
<organism evidence="2 3">
    <name type="scientific">Hemibagrus wyckioides</name>
    <dbReference type="NCBI Taxonomy" id="337641"/>
    <lineage>
        <taxon>Eukaryota</taxon>
        <taxon>Metazoa</taxon>
        <taxon>Chordata</taxon>
        <taxon>Craniata</taxon>
        <taxon>Vertebrata</taxon>
        <taxon>Euteleostomi</taxon>
        <taxon>Actinopterygii</taxon>
        <taxon>Neopterygii</taxon>
        <taxon>Teleostei</taxon>
        <taxon>Ostariophysi</taxon>
        <taxon>Siluriformes</taxon>
        <taxon>Bagridae</taxon>
        <taxon>Hemibagrus</taxon>
    </lineage>
</organism>